<name>A0ABR3X5L7_9EURO</name>
<evidence type="ECO:0008006" key="3">
    <source>
        <dbReference type="Google" id="ProtNLM"/>
    </source>
</evidence>
<gene>
    <name evidence="1" type="ORF">Plec18167_007142</name>
</gene>
<evidence type="ECO:0000313" key="1">
    <source>
        <dbReference type="EMBL" id="KAL1871208.1"/>
    </source>
</evidence>
<organism evidence="1 2">
    <name type="scientific">Paecilomyces lecythidis</name>
    <dbReference type="NCBI Taxonomy" id="3004212"/>
    <lineage>
        <taxon>Eukaryota</taxon>
        <taxon>Fungi</taxon>
        <taxon>Dikarya</taxon>
        <taxon>Ascomycota</taxon>
        <taxon>Pezizomycotina</taxon>
        <taxon>Eurotiomycetes</taxon>
        <taxon>Eurotiomycetidae</taxon>
        <taxon>Eurotiales</taxon>
        <taxon>Thermoascaceae</taxon>
        <taxon>Paecilomyces</taxon>
    </lineage>
</organism>
<comment type="caution">
    <text evidence="1">The sequence shown here is derived from an EMBL/GenBank/DDBJ whole genome shotgun (WGS) entry which is preliminary data.</text>
</comment>
<keyword evidence="2" id="KW-1185">Reference proteome</keyword>
<dbReference type="EMBL" id="JAVDPF010000028">
    <property type="protein sequence ID" value="KAL1871208.1"/>
    <property type="molecule type" value="Genomic_DNA"/>
</dbReference>
<proteinExistence type="predicted"/>
<dbReference type="Proteomes" id="UP001583193">
    <property type="component" value="Unassembled WGS sequence"/>
</dbReference>
<evidence type="ECO:0000313" key="2">
    <source>
        <dbReference type="Proteomes" id="UP001583193"/>
    </source>
</evidence>
<reference evidence="1 2" key="1">
    <citation type="journal article" date="2024" name="IMA Fungus">
        <title>IMA Genome - F19 : A genome assembly and annotation guide to empower mycologists, including annotated draft genome sequences of Ceratocystis pirilliformis, Diaporthe australafricana, Fusarium ophioides, Paecilomyces lecythidis, and Sporothrix stenoceras.</title>
        <authorList>
            <person name="Aylward J."/>
            <person name="Wilson A.M."/>
            <person name="Visagie C.M."/>
            <person name="Spraker J."/>
            <person name="Barnes I."/>
            <person name="Buitendag C."/>
            <person name="Ceriani C."/>
            <person name="Del Mar Angel L."/>
            <person name="du Plessis D."/>
            <person name="Fuchs T."/>
            <person name="Gasser K."/>
            <person name="Kramer D."/>
            <person name="Li W."/>
            <person name="Munsamy K."/>
            <person name="Piso A."/>
            <person name="Price J.L."/>
            <person name="Sonnekus B."/>
            <person name="Thomas C."/>
            <person name="van der Nest A."/>
            <person name="van Dijk A."/>
            <person name="van Heerden A."/>
            <person name="van Vuuren N."/>
            <person name="Yilmaz N."/>
            <person name="Duong T.A."/>
            <person name="van der Merwe N.A."/>
            <person name="Wingfield M.J."/>
            <person name="Wingfield B.D."/>
        </authorList>
    </citation>
    <scope>NUCLEOTIDE SEQUENCE [LARGE SCALE GENOMIC DNA]</scope>
    <source>
        <strain evidence="1 2">CMW 18167</strain>
    </source>
</reference>
<sequence length="140" mass="16342">MTSAVQKLKTTAVDQQAIVLAYRHLYRQGLKAVNYSTPARHVLRRILRSSFRSASRDEFDPNRVVNTLQFLERAANSRGLEHKIVKNLIMVRYWEQPQVKKDARVFKGRDVKDIFIRRSSNAHFNSTLMLLNESLNICLR</sequence>
<accession>A0ABR3X5L7</accession>
<protein>
    <recommendedName>
        <fullName evidence="3">DUF1763-domain-containing protein</fullName>
    </recommendedName>
</protein>